<evidence type="ECO:0000313" key="3">
    <source>
        <dbReference type="EMBL" id="HDY59619.1"/>
    </source>
</evidence>
<proteinExistence type="inferred from homology"/>
<dbReference type="PANTHER" id="PTHR43174">
    <property type="entry name" value="UDP-N-ACETYLGLUCOSAMINE 2-EPIMERASE"/>
    <property type="match status" value="1"/>
</dbReference>
<protein>
    <submittedName>
        <fullName evidence="3">UDP-N-acetylglucosamine 2-epimerase (Non-hydrolyzing)</fullName>
        <ecNumber evidence="3">5.1.3.14</ecNumber>
    </submittedName>
</protein>
<name>A0A7V0Z6V6_UNCW3</name>
<dbReference type="NCBIfam" id="TIGR00236">
    <property type="entry name" value="wecB"/>
    <property type="match status" value="1"/>
</dbReference>
<evidence type="ECO:0000259" key="2">
    <source>
        <dbReference type="Pfam" id="PF02350"/>
    </source>
</evidence>
<sequence length="370" mass="42202">MRKKIIILVGARPNFMKAAPVYNELKKIKRFKTFIVHSGQHYDREMSKIFFDELNLPKPKIYLGVGSGSHSEQTARVMVEFEKVCIKEKPDLVIVVGDVNTTLAGALTSEKLCIPVAHIEAGLRSFDRTMPEEINRLLTDQISDFLFTTCEDANKNLLHEGIPEHKIFFVGNTMIDTLLKHLSVARKMKIRGKLGLDRVRFGILTLHRPSNVDDKRVFQTILDAVSNISRIIPIVFPAHPRTYNAIEEDMHFLVYDDDFKKGIMFIEPLSYLEFLSLMDKATIVLTDSGGIQEETTILGVPCLTLRHNTERPITITQGTNRLVGTDPKIIFKEAREIIEKGWNKKKNTRPKYWDGNAGKRIAQILEKKLC</sequence>
<feature type="domain" description="UDP-N-acetylglucosamine 2-epimerase" evidence="2">
    <location>
        <begin position="24"/>
        <end position="366"/>
    </location>
</feature>
<reference evidence="3" key="1">
    <citation type="journal article" date="2020" name="mSystems">
        <title>Genome- and Community-Level Interaction Insights into Carbon Utilization and Element Cycling Functions of Hydrothermarchaeota in Hydrothermal Sediment.</title>
        <authorList>
            <person name="Zhou Z."/>
            <person name="Liu Y."/>
            <person name="Xu W."/>
            <person name="Pan J."/>
            <person name="Luo Z.H."/>
            <person name="Li M."/>
        </authorList>
    </citation>
    <scope>NUCLEOTIDE SEQUENCE [LARGE SCALE GENOMIC DNA]</scope>
    <source>
        <strain evidence="3">SpSt-258</strain>
    </source>
</reference>
<comment type="caution">
    <text evidence="3">The sequence shown here is derived from an EMBL/GenBank/DDBJ whole genome shotgun (WGS) entry which is preliminary data.</text>
</comment>
<evidence type="ECO:0000256" key="1">
    <source>
        <dbReference type="RuleBase" id="RU003513"/>
    </source>
</evidence>
<dbReference type="EC" id="5.1.3.14" evidence="3"/>
<dbReference type="AlphaFoldDB" id="A0A7V0Z6V6"/>
<gene>
    <name evidence="3" type="ORF">ENP86_08730</name>
</gene>
<keyword evidence="1 3" id="KW-0413">Isomerase</keyword>
<dbReference type="GO" id="GO:0008761">
    <property type="term" value="F:UDP-N-acetylglucosamine 2-epimerase activity"/>
    <property type="evidence" value="ECO:0007669"/>
    <property type="project" value="UniProtKB-EC"/>
</dbReference>
<organism evidence="3">
    <name type="scientific">candidate division WOR-3 bacterium</name>
    <dbReference type="NCBI Taxonomy" id="2052148"/>
    <lineage>
        <taxon>Bacteria</taxon>
        <taxon>Bacteria division WOR-3</taxon>
    </lineage>
</organism>
<dbReference type="CDD" id="cd03786">
    <property type="entry name" value="GTB_UDP-GlcNAc_2-Epimerase"/>
    <property type="match status" value="1"/>
</dbReference>
<dbReference type="InterPro" id="IPR003331">
    <property type="entry name" value="UDP_GlcNAc_Epimerase_2_dom"/>
</dbReference>
<dbReference type="Pfam" id="PF02350">
    <property type="entry name" value="Epimerase_2"/>
    <property type="match status" value="1"/>
</dbReference>
<dbReference type="Gene3D" id="3.40.50.2000">
    <property type="entry name" value="Glycogen Phosphorylase B"/>
    <property type="match status" value="2"/>
</dbReference>
<dbReference type="SUPFAM" id="SSF53756">
    <property type="entry name" value="UDP-Glycosyltransferase/glycogen phosphorylase"/>
    <property type="match status" value="1"/>
</dbReference>
<accession>A0A7V0Z6V6</accession>
<dbReference type="InterPro" id="IPR029767">
    <property type="entry name" value="WecB-like"/>
</dbReference>
<comment type="similarity">
    <text evidence="1">Belongs to the UDP-N-acetylglucosamine 2-epimerase family.</text>
</comment>
<dbReference type="EMBL" id="DSKY01000021">
    <property type="protein sequence ID" value="HDY59619.1"/>
    <property type="molecule type" value="Genomic_DNA"/>
</dbReference>
<dbReference type="PANTHER" id="PTHR43174:SF1">
    <property type="entry name" value="UDP-N-ACETYLGLUCOSAMINE 2-EPIMERASE"/>
    <property type="match status" value="1"/>
</dbReference>